<keyword evidence="1" id="KW-1133">Transmembrane helix</keyword>
<evidence type="ECO:0000313" key="3">
    <source>
        <dbReference type="Proteomes" id="UP000475011"/>
    </source>
</evidence>
<gene>
    <name evidence="2" type="ORF">EcMakalu001_105</name>
</gene>
<dbReference type="Proteomes" id="UP000475011">
    <property type="component" value="Genome"/>
</dbReference>
<dbReference type="EMBL" id="MN894885">
    <property type="protein sequence ID" value="QHJ73326.1"/>
    <property type="molecule type" value="Genomic_DNA"/>
</dbReference>
<accession>A0A6B9SSQ8</accession>
<evidence type="ECO:0000256" key="1">
    <source>
        <dbReference type="SAM" id="Phobius"/>
    </source>
</evidence>
<reference evidence="2 3" key="1">
    <citation type="submission" date="2020-01" db="EMBL/GenBank/DDBJ databases">
        <authorList>
            <person name="Dhungana G."/>
            <person name="Malla R."/>
            <person name="Rajaure M."/>
        </authorList>
    </citation>
    <scope>NUCLEOTIDE SEQUENCE [LARGE SCALE GENOMIC DNA]</scope>
</reference>
<feature type="transmembrane region" description="Helical" evidence="1">
    <location>
        <begin position="32"/>
        <end position="54"/>
    </location>
</feature>
<name>A0A6B9SSQ8_9CAUD</name>
<protein>
    <submittedName>
        <fullName evidence="2">Uncharacterized protein</fullName>
    </submittedName>
</protein>
<organism evidence="2 3">
    <name type="scientific">Escherichia phage Ec_Makalu_001</name>
    <dbReference type="NCBI Taxonomy" id="2704943"/>
    <lineage>
        <taxon>Viruses</taxon>
        <taxon>Duplodnaviria</taxon>
        <taxon>Heunggongvirae</taxon>
        <taxon>Uroviricota</taxon>
        <taxon>Caudoviricetes</taxon>
        <taxon>Pantevenvirales</taxon>
        <taxon>Straboviridae</taxon>
        <taxon>Krischvirus</taxon>
        <taxon>Krischvirus gec3s</taxon>
    </lineage>
</organism>
<proteinExistence type="predicted"/>
<sequence length="67" mass="7934">MVWNRFRTSSALINKAGRGECTTRTKLANWRAFYGVLSMVDYSMLCAGVVLLYWRILFDWLGRRWIL</sequence>
<keyword evidence="1" id="KW-0812">Transmembrane</keyword>
<evidence type="ECO:0000313" key="2">
    <source>
        <dbReference type="EMBL" id="QHJ73326.1"/>
    </source>
</evidence>
<keyword evidence="1" id="KW-0472">Membrane</keyword>